<sequence>MKENKKTKNLKTLDQLIKEEFGPIGTKARDKFEKGFKAFERSFLDNKRKGIS</sequence>
<protein>
    <submittedName>
        <fullName evidence="1">Uncharacterized protein</fullName>
    </submittedName>
</protein>
<reference evidence="1 2" key="1">
    <citation type="submission" date="2018-06" db="EMBL/GenBank/DDBJ databases">
        <title>Genomic Encyclopedia of Archaeal and Bacterial Type Strains, Phase II (KMG-II): from individual species to whole genera.</title>
        <authorList>
            <person name="Goeker M."/>
        </authorList>
    </citation>
    <scope>NUCLEOTIDE SEQUENCE [LARGE SCALE GENOMIC DNA]</scope>
    <source>
        <strain evidence="1 2">T4</strain>
    </source>
</reference>
<dbReference type="EMBL" id="QKTX01000003">
    <property type="protein sequence ID" value="PZV85408.1"/>
    <property type="molecule type" value="Genomic_DNA"/>
</dbReference>
<dbReference type="AlphaFoldDB" id="A0A326RYA5"/>
<evidence type="ECO:0000313" key="1">
    <source>
        <dbReference type="EMBL" id="PZV85408.1"/>
    </source>
</evidence>
<dbReference type="Proteomes" id="UP000248917">
    <property type="component" value="Unassembled WGS sequence"/>
</dbReference>
<keyword evidence="2" id="KW-1185">Reference proteome</keyword>
<gene>
    <name evidence="1" type="ORF">CLV31_103200</name>
</gene>
<name>A0A326RYA5_9BACT</name>
<comment type="caution">
    <text evidence="1">The sequence shown here is derived from an EMBL/GenBank/DDBJ whole genome shotgun (WGS) entry which is preliminary data.</text>
</comment>
<organism evidence="1 2">
    <name type="scientific">Algoriphagus aquaeductus</name>
    <dbReference type="NCBI Taxonomy" id="475299"/>
    <lineage>
        <taxon>Bacteria</taxon>
        <taxon>Pseudomonadati</taxon>
        <taxon>Bacteroidota</taxon>
        <taxon>Cytophagia</taxon>
        <taxon>Cytophagales</taxon>
        <taxon>Cyclobacteriaceae</taxon>
        <taxon>Algoriphagus</taxon>
    </lineage>
</organism>
<accession>A0A326RYA5</accession>
<evidence type="ECO:0000313" key="2">
    <source>
        <dbReference type="Proteomes" id="UP000248917"/>
    </source>
</evidence>
<proteinExistence type="predicted"/>